<dbReference type="Proteomes" id="UP000029224">
    <property type="component" value="Unassembled WGS sequence"/>
</dbReference>
<dbReference type="AlphaFoldDB" id="A0A090TAM5"/>
<dbReference type="GO" id="GO:0016289">
    <property type="term" value="F:acyl-CoA hydrolase activity"/>
    <property type="evidence" value="ECO:0007669"/>
    <property type="project" value="UniProtKB-ARBA"/>
</dbReference>
<accession>A0A090TAM5</accession>
<dbReference type="NCBIfam" id="TIGR00369">
    <property type="entry name" value="unchar_dom_1"/>
    <property type="match status" value="1"/>
</dbReference>
<dbReference type="InterPro" id="IPR006683">
    <property type="entry name" value="Thioestr_dom"/>
</dbReference>
<dbReference type="OrthoDB" id="344730at2"/>
<keyword evidence="1" id="KW-0378">Hydrolase</keyword>
<keyword evidence="4" id="KW-1185">Reference proteome</keyword>
<dbReference type="InterPro" id="IPR003736">
    <property type="entry name" value="PAAI_dom"/>
</dbReference>
<evidence type="ECO:0000256" key="1">
    <source>
        <dbReference type="ARBA" id="ARBA00022801"/>
    </source>
</evidence>
<dbReference type="EMBL" id="BBMT01000008">
    <property type="protein sequence ID" value="GAL35809.1"/>
    <property type="molecule type" value="Genomic_DNA"/>
</dbReference>
<gene>
    <name evidence="3" type="ORF">JCM19240_4744</name>
</gene>
<organism evidence="3 4">
    <name type="scientific">Vibrio maritimus</name>
    <dbReference type="NCBI Taxonomy" id="990268"/>
    <lineage>
        <taxon>Bacteria</taxon>
        <taxon>Pseudomonadati</taxon>
        <taxon>Pseudomonadota</taxon>
        <taxon>Gammaproteobacteria</taxon>
        <taxon>Vibrionales</taxon>
        <taxon>Vibrionaceae</taxon>
        <taxon>Vibrio</taxon>
    </lineage>
</organism>
<dbReference type="Gene3D" id="3.10.129.10">
    <property type="entry name" value="Hotdog Thioesterase"/>
    <property type="match status" value="1"/>
</dbReference>
<proteinExistence type="predicted"/>
<feature type="domain" description="Thioesterase" evidence="2">
    <location>
        <begin position="49"/>
        <end position="122"/>
    </location>
</feature>
<protein>
    <recommendedName>
        <fullName evidence="2">Thioesterase domain-containing protein</fullName>
    </recommendedName>
</protein>
<dbReference type="Pfam" id="PF03061">
    <property type="entry name" value="4HBT"/>
    <property type="match status" value="1"/>
</dbReference>
<dbReference type="SUPFAM" id="SSF54637">
    <property type="entry name" value="Thioesterase/thiol ester dehydrase-isomerase"/>
    <property type="match status" value="1"/>
</dbReference>
<dbReference type="InterPro" id="IPR029069">
    <property type="entry name" value="HotDog_dom_sf"/>
</dbReference>
<reference evidence="3 4" key="1">
    <citation type="submission" date="2014-09" db="EMBL/GenBank/DDBJ databases">
        <title>Vibrio maritimus JCM 19240. (C210) whole genome shotgun sequence.</title>
        <authorList>
            <person name="Sawabe T."/>
            <person name="Meirelles P."/>
            <person name="Nakanishi M."/>
            <person name="Sayaka M."/>
            <person name="Hattori M."/>
            <person name="Ohkuma M."/>
        </authorList>
    </citation>
    <scope>NUCLEOTIDE SEQUENCE [LARGE SCALE GENOMIC DNA]</scope>
    <source>
        <strain evidence="3 4">JCM 19240</strain>
    </source>
</reference>
<evidence type="ECO:0000313" key="3">
    <source>
        <dbReference type="EMBL" id="GAL35809.1"/>
    </source>
</evidence>
<evidence type="ECO:0000259" key="2">
    <source>
        <dbReference type="Pfam" id="PF03061"/>
    </source>
</evidence>
<comment type="caution">
    <text evidence="3">The sequence shown here is derived from an EMBL/GenBank/DDBJ whole genome shotgun (WGS) entry which is preliminary data.</text>
</comment>
<sequence>MENLQHYQALESMYLAAPINEFYLPRIKVQEAQADIEIELHKKYFHTAGAVHGSVYFKMLDDAAFFAAASLEKEYFVLTTSFTTYITRPVSKGRMKAVGKVVNINSSQFIVESVVYDGEDREIGRGNGLFVRSKMLLLDVPGYQLKGLNLLREEFSEPIERNL</sequence>
<reference evidence="3 4" key="2">
    <citation type="submission" date="2014-09" db="EMBL/GenBank/DDBJ databases">
        <authorList>
            <consortium name="NBRP consortium"/>
            <person name="Sawabe T."/>
            <person name="Meirelles P."/>
            <person name="Nakanishi M."/>
            <person name="Sayaka M."/>
            <person name="Hattori M."/>
            <person name="Ohkuma M."/>
        </authorList>
    </citation>
    <scope>NUCLEOTIDE SEQUENCE [LARGE SCALE GENOMIC DNA]</scope>
    <source>
        <strain evidence="3 4">JCM 19240</strain>
    </source>
</reference>
<evidence type="ECO:0000313" key="4">
    <source>
        <dbReference type="Proteomes" id="UP000029224"/>
    </source>
</evidence>
<name>A0A090TAM5_9VIBR</name>